<dbReference type="GO" id="GO:0000976">
    <property type="term" value="F:transcription cis-regulatory region binding"/>
    <property type="evidence" value="ECO:0007669"/>
    <property type="project" value="TreeGrafter"/>
</dbReference>
<dbReference type="FunFam" id="1.10.10.10:FF:000005">
    <property type="entry name" value="Two-component system response regulator"/>
    <property type="match status" value="1"/>
</dbReference>
<dbReference type="PROSITE" id="PS51755">
    <property type="entry name" value="OMPR_PHOB"/>
    <property type="match status" value="1"/>
</dbReference>
<keyword evidence="11" id="KW-1185">Reference proteome</keyword>
<dbReference type="GO" id="GO:0006355">
    <property type="term" value="P:regulation of DNA-templated transcription"/>
    <property type="evidence" value="ECO:0007669"/>
    <property type="project" value="InterPro"/>
</dbReference>
<dbReference type="FunFam" id="3.40.50.2300:FF:000001">
    <property type="entry name" value="DNA-binding response regulator PhoB"/>
    <property type="match status" value="1"/>
</dbReference>
<dbReference type="Gene3D" id="1.10.10.10">
    <property type="entry name" value="Winged helix-like DNA-binding domain superfamily/Winged helix DNA-binding domain"/>
    <property type="match status" value="1"/>
</dbReference>
<organism evidence="10 11">
    <name type="scientific">Ilumatobacter coccineus (strain NBRC 103263 / KCTC 29153 / YM16-304)</name>
    <dbReference type="NCBI Taxonomy" id="1313172"/>
    <lineage>
        <taxon>Bacteria</taxon>
        <taxon>Bacillati</taxon>
        <taxon>Actinomycetota</taxon>
        <taxon>Acidimicrobiia</taxon>
        <taxon>Acidimicrobiales</taxon>
        <taxon>Ilumatobacteraceae</taxon>
        <taxon>Ilumatobacter</taxon>
    </lineage>
</organism>
<evidence type="ECO:0000313" key="11">
    <source>
        <dbReference type="Proteomes" id="UP000011863"/>
    </source>
</evidence>
<evidence type="ECO:0000256" key="5">
    <source>
        <dbReference type="ARBA" id="ARBA00023163"/>
    </source>
</evidence>
<dbReference type="AlphaFoldDB" id="A0A6C7E568"/>
<dbReference type="SUPFAM" id="SSF52172">
    <property type="entry name" value="CheY-like"/>
    <property type="match status" value="1"/>
</dbReference>
<dbReference type="SMART" id="SM00862">
    <property type="entry name" value="Trans_reg_C"/>
    <property type="match status" value="1"/>
</dbReference>
<dbReference type="InterPro" id="IPR001867">
    <property type="entry name" value="OmpR/PhoB-type_DNA-bd"/>
</dbReference>
<dbReference type="KEGG" id="aym:YM304_00910"/>
<evidence type="ECO:0000256" key="6">
    <source>
        <dbReference type="PROSITE-ProRule" id="PRU00169"/>
    </source>
</evidence>
<keyword evidence="5" id="KW-0804">Transcription</keyword>
<reference evidence="10 11" key="1">
    <citation type="journal article" date="2013" name="Int. J. Syst. Evol. Microbiol.">
        <title>Ilumatobacter nonamiense sp. nov. and Ilumatobacter coccineum sp. nov., isolated from seashore sand.</title>
        <authorList>
            <person name="Matsumoto A."/>
            <person name="Kasai H."/>
            <person name="Matsuo Y."/>
            <person name="Shizuri Y."/>
            <person name="Ichikawa N."/>
            <person name="Fujita N."/>
            <person name="Omura S."/>
            <person name="Takahashi Y."/>
        </authorList>
    </citation>
    <scope>NUCLEOTIDE SEQUENCE [LARGE SCALE GENOMIC DNA]</scope>
    <source>
        <strain evidence="11">NBRC 103263 / KCTC 29153 / YM16-304</strain>
    </source>
</reference>
<evidence type="ECO:0000313" key="10">
    <source>
        <dbReference type="EMBL" id="BAN00405.1"/>
    </source>
</evidence>
<dbReference type="Gene3D" id="6.10.250.690">
    <property type="match status" value="1"/>
</dbReference>
<dbReference type="Proteomes" id="UP000011863">
    <property type="component" value="Chromosome"/>
</dbReference>
<dbReference type="InterPro" id="IPR036388">
    <property type="entry name" value="WH-like_DNA-bd_sf"/>
</dbReference>
<evidence type="ECO:0000259" key="8">
    <source>
        <dbReference type="PROSITE" id="PS50110"/>
    </source>
</evidence>
<feature type="modified residue" description="4-aspartylphosphate" evidence="6">
    <location>
        <position position="62"/>
    </location>
</feature>
<proteinExistence type="predicted"/>
<evidence type="ECO:0000256" key="2">
    <source>
        <dbReference type="ARBA" id="ARBA00023012"/>
    </source>
</evidence>
<evidence type="ECO:0000259" key="9">
    <source>
        <dbReference type="PROSITE" id="PS51755"/>
    </source>
</evidence>
<dbReference type="InterPro" id="IPR001789">
    <property type="entry name" value="Sig_transdc_resp-reg_receiver"/>
</dbReference>
<evidence type="ECO:0000256" key="1">
    <source>
        <dbReference type="ARBA" id="ARBA00022553"/>
    </source>
</evidence>
<keyword evidence="2" id="KW-0902">Two-component regulatory system</keyword>
<dbReference type="InterPro" id="IPR039420">
    <property type="entry name" value="WalR-like"/>
</dbReference>
<name>A0A6C7E568_ILUCY</name>
<dbReference type="PANTHER" id="PTHR48111:SF22">
    <property type="entry name" value="REGULATOR OF RPOS"/>
    <property type="match status" value="1"/>
</dbReference>
<dbReference type="RefSeq" id="WP_015439653.1">
    <property type="nucleotide sequence ID" value="NC_020520.1"/>
</dbReference>
<dbReference type="GO" id="GO:0032993">
    <property type="term" value="C:protein-DNA complex"/>
    <property type="evidence" value="ECO:0007669"/>
    <property type="project" value="TreeGrafter"/>
</dbReference>
<dbReference type="PROSITE" id="PS50110">
    <property type="entry name" value="RESPONSE_REGULATORY"/>
    <property type="match status" value="1"/>
</dbReference>
<sequence>MPSDEKSSRCVLVVDDDNGIRETLRMALSYEGYEVRVASNGAEGLHEMNGAGAGNIDMAIVDVMMPEVDGLEMCRSLRRRLDPTPILVLTARSSVKDRVAGLDAGADDYLVKPFDLGELLARVRALLRRGVPLVGPTRIEAGDLSLDLMTRAAQRGDRQIELTKTEFSLLHALMSNLGVVRTREELYEEIWGFDLSASSRSLDVYVSYLRQKTEANGESRLIETVRGTGFIIRNPG</sequence>
<gene>
    <name evidence="10" type="primary">mprA</name>
    <name evidence="10" type="ORF">YM304_00910</name>
</gene>
<dbReference type="GO" id="GO:0000156">
    <property type="term" value="F:phosphorelay response regulator activity"/>
    <property type="evidence" value="ECO:0007669"/>
    <property type="project" value="TreeGrafter"/>
</dbReference>
<dbReference type="Gene3D" id="3.40.50.2300">
    <property type="match status" value="1"/>
</dbReference>
<keyword evidence="4 7" id="KW-0238">DNA-binding</keyword>
<feature type="domain" description="Response regulatory" evidence="8">
    <location>
        <begin position="10"/>
        <end position="127"/>
    </location>
</feature>
<evidence type="ECO:0000256" key="4">
    <source>
        <dbReference type="ARBA" id="ARBA00023125"/>
    </source>
</evidence>
<accession>A0A6C7E568</accession>
<dbReference type="SMART" id="SM00448">
    <property type="entry name" value="REC"/>
    <property type="match status" value="1"/>
</dbReference>
<feature type="domain" description="OmpR/PhoB-type" evidence="9">
    <location>
        <begin position="136"/>
        <end position="234"/>
    </location>
</feature>
<dbReference type="InterPro" id="IPR011006">
    <property type="entry name" value="CheY-like_superfamily"/>
</dbReference>
<dbReference type="OrthoDB" id="9812490at2"/>
<protein>
    <submittedName>
        <fullName evidence="10">Two-component response regulator MprA</fullName>
    </submittedName>
</protein>
<dbReference type="Pfam" id="PF00486">
    <property type="entry name" value="Trans_reg_C"/>
    <property type="match status" value="1"/>
</dbReference>
<dbReference type="CDD" id="cd00383">
    <property type="entry name" value="trans_reg_C"/>
    <property type="match status" value="1"/>
</dbReference>
<dbReference type="Pfam" id="PF00072">
    <property type="entry name" value="Response_reg"/>
    <property type="match status" value="1"/>
</dbReference>
<dbReference type="EMBL" id="AP012057">
    <property type="protein sequence ID" value="BAN00405.1"/>
    <property type="molecule type" value="Genomic_DNA"/>
</dbReference>
<dbReference type="CDD" id="cd17627">
    <property type="entry name" value="REC_OmpR_PrrA-like"/>
    <property type="match status" value="1"/>
</dbReference>
<evidence type="ECO:0000256" key="3">
    <source>
        <dbReference type="ARBA" id="ARBA00023015"/>
    </source>
</evidence>
<evidence type="ECO:0000256" key="7">
    <source>
        <dbReference type="PROSITE-ProRule" id="PRU01091"/>
    </source>
</evidence>
<keyword evidence="1 6" id="KW-0597">Phosphoprotein</keyword>
<dbReference type="PANTHER" id="PTHR48111">
    <property type="entry name" value="REGULATOR OF RPOS"/>
    <property type="match status" value="1"/>
</dbReference>
<keyword evidence="3" id="KW-0805">Transcription regulation</keyword>
<dbReference type="GO" id="GO:0005829">
    <property type="term" value="C:cytosol"/>
    <property type="evidence" value="ECO:0007669"/>
    <property type="project" value="TreeGrafter"/>
</dbReference>
<feature type="DNA-binding region" description="OmpR/PhoB-type" evidence="7">
    <location>
        <begin position="136"/>
        <end position="234"/>
    </location>
</feature>